<comment type="catalytic activity">
    <reaction evidence="1 7">
        <text>alpha,alpha-trehalose + H2O = alpha-D-glucose + beta-D-glucose</text>
        <dbReference type="Rhea" id="RHEA:32675"/>
        <dbReference type="ChEBI" id="CHEBI:15377"/>
        <dbReference type="ChEBI" id="CHEBI:15903"/>
        <dbReference type="ChEBI" id="CHEBI:16551"/>
        <dbReference type="ChEBI" id="CHEBI:17925"/>
        <dbReference type="EC" id="3.2.1.28"/>
    </reaction>
</comment>
<evidence type="ECO:0000256" key="4">
    <source>
        <dbReference type="ARBA" id="ARBA00019905"/>
    </source>
</evidence>
<dbReference type="PROSITE" id="PS00927">
    <property type="entry name" value="TREHALASE_1"/>
    <property type="match status" value="1"/>
</dbReference>
<gene>
    <name evidence="9" type="ORF">HHUSO_G34362</name>
</gene>
<dbReference type="PROSITE" id="PS00928">
    <property type="entry name" value="TREHALASE_2"/>
    <property type="match status" value="1"/>
</dbReference>
<evidence type="ECO:0000256" key="1">
    <source>
        <dbReference type="ARBA" id="ARBA00001576"/>
    </source>
</evidence>
<dbReference type="PANTHER" id="PTHR23403">
    <property type="entry name" value="TREHALASE"/>
    <property type="match status" value="1"/>
</dbReference>
<keyword evidence="10" id="KW-1185">Reference proteome</keyword>
<reference evidence="9 10" key="1">
    <citation type="submission" date="2021-05" db="EMBL/GenBank/DDBJ databases">
        <authorList>
            <person name="Zahm M."/>
            <person name="Klopp C."/>
            <person name="Cabau C."/>
            <person name="Kuhl H."/>
            <person name="Suciu R."/>
            <person name="Ciorpac M."/>
            <person name="Holostenco D."/>
            <person name="Gessner J."/>
            <person name="Wuertz S."/>
            <person name="Hohne C."/>
            <person name="Stock M."/>
            <person name="Gislard M."/>
            <person name="Lluch J."/>
            <person name="Milhes M."/>
            <person name="Lampietro C."/>
            <person name="Lopez Roques C."/>
            <person name="Donnadieu C."/>
            <person name="Du K."/>
            <person name="Schartl M."/>
            <person name="Guiguen Y."/>
        </authorList>
    </citation>
    <scope>NUCLEOTIDE SEQUENCE [LARGE SCALE GENOMIC DNA]</scope>
    <source>
        <strain evidence="9">Hh-F2</strain>
        <tissue evidence="9">Blood</tissue>
    </source>
</reference>
<dbReference type="PRINTS" id="PR00744">
    <property type="entry name" value="GLHYDRLASE37"/>
</dbReference>
<dbReference type="Gene3D" id="1.50.10.10">
    <property type="match status" value="1"/>
</dbReference>
<evidence type="ECO:0000256" key="2">
    <source>
        <dbReference type="ARBA" id="ARBA00005615"/>
    </source>
</evidence>
<dbReference type="SUPFAM" id="SSF48208">
    <property type="entry name" value="Six-hairpin glycosidases"/>
    <property type="match status" value="1"/>
</dbReference>
<name>A0ABR0Y6F5_HUSHU</name>
<feature type="signal peptide" evidence="8">
    <location>
        <begin position="1"/>
        <end position="21"/>
    </location>
</feature>
<dbReference type="InterPro" id="IPR001661">
    <property type="entry name" value="Glyco_hydro_37"/>
</dbReference>
<dbReference type="InterPro" id="IPR012341">
    <property type="entry name" value="6hp_glycosidase-like_sf"/>
</dbReference>
<keyword evidence="6 7" id="KW-0326">Glycosidase</keyword>
<protein>
    <recommendedName>
        <fullName evidence="4 7">Trehalase</fullName>
        <ecNumber evidence="3 7">3.2.1.28</ecNumber>
    </recommendedName>
    <alternativeName>
        <fullName evidence="7">Alpha-trehalose glucohydrolase</fullName>
    </alternativeName>
</protein>
<accession>A0ABR0Y6F5</accession>
<dbReference type="EC" id="3.2.1.28" evidence="3 7"/>
<keyword evidence="5 7" id="KW-0378">Hydrolase</keyword>
<dbReference type="InterPro" id="IPR008928">
    <property type="entry name" value="6-hairpin_glycosidase_sf"/>
</dbReference>
<dbReference type="Pfam" id="PF01204">
    <property type="entry name" value="Trehalase"/>
    <property type="match status" value="1"/>
</dbReference>
<sequence>MAVFQIWIPVLLPLLLETTCALPPPCHSPIYCSGALLKQVQLAKLFDDDKHFVDMKLKEPPEKVLSAFHNLTSGAPGGKASVAQLREFLDSFFEAPGQEFEPWTPADWHSGPKFLERISDPSLRSWAAELHALWKSLGRKVRADVKNHPDLYSQIYTPNPIIVPGGRFRELYYWDSYWVINGLLLSEMKDTARGMIDNFFHLVRRYGFIPNGGRVYYEQRSQPPFLTLMVESYYQSTLDKEFLRGAVDLLEQEYLFWMRNRSVSIEIQGALHTLNQYSVQAGEPRPESYSDDWELAEGLTEAGKQAIWAELQSGAESGWDFSSRWFIDGEGQNRGTLRDTRTRLIVPVDLNALLCRNERTIASFHRTLGNLEMAEQFELALKNRVKAVRAVFWDELLGAWFDYSLQTNSSHQAFYPSNLAPLWAQCFSEPSAGERALRYLQDSGMLGYRNGVPTSQMESGEQWDYPNAWPPLQLMIIEGLMKLSSEKAEQVTFDLAQKWIRTNWAAYQRDKAMFEKYNVNGDGKPGGGGEYDVQLGFGWTNGVALQLLNQFGGQLTSGCPPLHTCLLVWLVSAALVFFM</sequence>
<dbReference type="InterPro" id="IPR018232">
    <property type="entry name" value="Glyco_hydro_37_CS"/>
</dbReference>
<feature type="chain" id="PRO_5045240187" description="Trehalase" evidence="8">
    <location>
        <begin position="22"/>
        <end position="579"/>
    </location>
</feature>
<evidence type="ECO:0000256" key="5">
    <source>
        <dbReference type="ARBA" id="ARBA00022801"/>
    </source>
</evidence>
<dbReference type="Proteomes" id="UP001369086">
    <property type="component" value="Unassembled WGS sequence"/>
</dbReference>
<evidence type="ECO:0000256" key="8">
    <source>
        <dbReference type="SAM" id="SignalP"/>
    </source>
</evidence>
<dbReference type="PANTHER" id="PTHR23403:SF1">
    <property type="entry name" value="TREHALASE"/>
    <property type="match status" value="1"/>
</dbReference>
<comment type="caution">
    <text evidence="9">The sequence shown here is derived from an EMBL/GenBank/DDBJ whole genome shotgun (WGS) entry which is preliminary data.</text>
</comment>
<comment type="similarity">
    <text evidence="2 7">Belongs to the glycosyl hydrolase 37 family.</text>
</comment>
<evidence type="ECO:0000256" key="6">
    <source>
        <dbReference type="ARBA" id="ARBA00023295"/>
    </source>
</evidence>
<evidence type="ECO:0000313" key="9">
    <source>
        <dbReference type="EMBL" id="KAK6468014.1"/>
    </source>
</evidence>
<evidence type="ECO:0000256" key="3">
    <source>
        <dbReference type="ARBA" id="ARBA00012757"/>
    </source>
</evidence>
<organism evidence="9 10">
    <name type="scientific">Huso huso</name>
    <name type="common">Beluga</name>
    <name type="synonym">Acipenser huso</name>
    <dbReference type="NCBI Taxonomy" id="61971"/>
    <lineage>
        <taxon>Eukaryota</taxon>
        <taxon>Metazoa</taxon>
        <taxon>Chordata</taxon>
        <taxon>Craniata</taxon>
        <taxon>Vertebrata</taxon>
        <taxon>Euteleostomi</taxon>
        <taxon>Actinopterygii</taxon>
        <taxon>Chondrostei</taxon>
        <taxon>Acipenseriformes</taxon>
        <taxon>Acipenseridae</taxon>
        <taxon>Huso</taxon>
    </lineage>
</organism>
<keyword evidence="8" id="KW-0732">Signal</keyword>
<evidence type="ECO:0000313" key="10">
    <source>
        <dbReference type="Proteomes" id="UP001369086"/>
    </source>
</evidence>
<dbReference type="EMBL" id="JAHFZB010000046">
    <property type="protein sequence ID" value="KAK6468014.1"/>
    <property type="molecule type" value="Genomic_DNA"/>
</dbReference>
<evidence type="ECO:0000256" key="7">
    <source>
        <dbReference type="RuleBase" id="RU361180"/>
    </source>
</evidence>
<proteinExistence type="inferred from homology"/>